<feature type="domain" description="Right handed beta helix" evidence="2">
    <location>
        <begin position="325"/>
        <end position="442"/>
    </location>
</feature>
<dbReference type="InterPro" id="IPR011050">
    <property type="entry name" value="Pectin_lyase_fold/virulence"/>
</dbReference>
<proteinExistence type="predicted"/>
<dbReference type="InterPro" id="IPR022441">
    <property type="entry name" value="Para_beta_helix_rpt-2"/>
</dbReference>
<gene>
    <name evidence="3" type="ORF">DQG23_31000</name>
</gene>
<dbReference type="InterPro" id="IPR006626">
    <property type="entry name" value="PbH1"/>
</dbReference>
<protein>
    <recommendedName>
        <fullName evidence="5">Right handed beta helix domain-containing protein</fullName>
    </recommendedName>
</protein>
<dbReference type="OrthoDB" id="6502305at2"/>
<dbReference type="PROSITE" id="PS51318">
    <property type="entry name" value="TAT"/>
    <property type="match status" value="1"/>
</dbReference>
<dbReference type="InterPro" id="IPR039448">
    <property type="entry name" value="Beta_helix"/>
</dbReference>
<dbReference type="EMBL" id="QMFB01000025">
    <property type="protein sequence ID" value="RAV14860.1"/>
    <property type="molecule type" value="Genomic_DNA"/>
</dbReference>
<sequence length="619" mass="67421">MSVPNDPNSVQRDRKFDRRTLLASAGLAGVALATGGMFSNIASANGQQDKTKPKVLTSLNYCIATTVSELRNLSDPDSQFIYYVTDSGMEGHFYYDLNDTISVDNTGTVIVSAAGARFKRIYDEAVNVRWFGAEGNGVADDTSAIQAAIDIEETVYIPNTDTSVYLISDTIKIPSNRQIIFANGVTLKLKNNVNKIMIQNSDITNGNNNIAIIGGKLDANKQNQSGGADFATIQLTKVSRSLFQNLIVKGSKFIDYYFGSAGWDMLYCDNNKIYDCELYESDGEGLWLRESNHNEIVGGEYHHNLGSGVAINGGEFNLVERVYAHHAASSNLSINAKHTRVINCICDTNDTENGITFGHHGYPADYSICSGNICRNNTGQGIAVLGNTIEVICTNNRCYNNGGSGIRVSDLSKEVTVSNNTIYKNNEFGIYVGGSPGQPDVQCIIQGNLSKENRYDGIFLIDAHSCLISSNVIKNNGRFGVWLYESNTKYNTVSENRCYDDQMTKTQQRGVYIEGSMNSLTDNMLSGNKDYPYVAAAGNTIRDNKLSATEDSSAILTLTASGSTVYENNNIRADTRVTFQPISASSLTRNIVLTAIGNGNITFAHTTGSNTDQVRIFIG</sequence>
<evidence type="ECO:0000313" key="3">
    <source>
        <dbReference type="EMBL" id="RAV14860.1"/>
    </source>
</evidence>
<dbReference type="Pfam" id="PF12708">
    <property type="entry name" value="Pect-lyase_RHGA_epim"/>
    <property type="match status" value="1"/>
</dbReference>
<dbReference type="RefSeq" id="WP_113034906.1">
    <property type="nucleotide sequence ID" value="NZ_QMFB01000025.1"/>
</dbReference>
<reference evidence="3 4" key="1">
    <citation type="journal article" date="2009" name="Int. J. Syst. Evol. Microbiol.">
        <title>Paenibacillus contaminans sp. nov., isolated from a contaminated laboratory plate.</title>
        <authorList>
            <person name="Chou J.H."/>
            <person name="Lee J.H."/>
            <person name="Lin M.C."/>
            <person name="Chang P.S."/>
            <person name="Arun A.B."/>
            <person name="Young C.C."/>
            <person name="Chen W.M."/>
        </authorList>
    </citation>
    <scope>NUCLEOTIDE SEQUENCE [LARGE SCALE GENOMIC DNA]</scope>
    <source>
        <strain evidence="3 4">CKOBP-6</strain>
    </source>
</reference>
<dbReference type="AlphaFoldDB" id="A0A329M4Y5"/>
<dbReference type="SUPFAM" id="SSF51126">
    <property type="entry name" value="Pectin lyase-like"/>
    <property type="match status" value="2"/>
</dbReference>
<dbReference type="Gene3D" id="2.160.20.10">
    <property type="entry name" value="Single-stranded right-handed beta-helix, Pectin lyase-like"/>
    <property type="match status" value="2"/>
</dbReference>
<dbReference type="InterPro" id="IPR006311">
    <property type="entry name" value="TAT_signal"/>
</dbReference>
<dbReference type="InterPro" id="IPR024535">
    <property type="entry name" value="RHGA/B-epi-like_pectate_lyase"/>
</dbReference>
<comment type="caution">
    <text evidence="3">The sequence shown here is derived from an EMBL/GenBank/DDBJ whole genome shotgun (WGS) entry which is preliminary data.</text>
</comment>
<dbReference type="Proteomes" id="UP000250369">
    <property type="component" value="Unassembled WGS sequence"/>
</dbReference>
<dbReference type="NCBIfam" id="TIGR03804">
    <property type="entry name" value="para_beta_helix"/>
    <property type="match status" value="2"/>
</dbReference>
<keyword evidence="4" id="KW-1185">Reference proteome</keyword>
<evidence type="ECO:0000313" key="4">
    <source>
        <dbReference type="Proteomes" id="UP000250369"/>
    </source>
</evidence>
<evidence type="ECO:0008006" key="5">
    <source>
        <dbReference type="Google" id="ProtNLM"/>
    </source>
</evidence>
<dbReference type="Pfam" id="PF13229">
    <property type="entry name" value="Beta_helix"/>
    <property type="match status" value="2"/>
</dbReference>
<feature type="domain" description="Rhamnogalacturonase A/B/Epimerase-like pectate lyase" evidence="1">
    <location>
        <begin position="126"/>
        <end position="318"/>
    </location>
</feature>
<dbReference type="SMART" id="SM00710">
    <property type="entry name" value="PbH1"/>
    <property type="match status" value="11"/>
</dbReference>
<name>A0A329M4Y5_9BACL</name>
<dbReference type="InterPro" id="IPR012334">
    <property type="entry name" value="Pectin_lyas_fold"/>
</dbReference>
<accession>A0A329M4Y5</accession>
<evidence type="ECO:0000259" key="2">
    <source>
        <dbReference type="Pfam" id="PF13229"/>
    </source>
</evidence>
<organism evidence="3 4">
    <name type="scientific">Paenibacillus contaminans</name>
    <dbReference type="NCBI Taxonomy" id="450362"/>
    <lineage>
        <taxon>Bacteria</taxon>
        <taxon>Bacillati</taxon>
        <taxon>Bacillota</taxon>
        <taxon>Bacilli</taxon>
        <taxon>Bacillales</taxon>
        <taxon>Paenibacillaceae</taxon>
        <taxon>Paenibacillus</taxon>
    </lineage>
</organism>
<evidence type="ECO:0000259" key="1">
    <source>
        <dbReference type="Pfam" id="PF12708"/>
    </source>
</evidence>
<feature type="domain" description="Right handed beta helix" evidence="2">
    <location>
        <begin position="443"/>
        <end position="573"/>
    </location>
</feature>